<evidence type="ECO:0000259" key="1">
    <source>
        <dbReference type="Pfam" id="PF12697"/>
    </source>
</evidence>
<dbReference type="InterPro" id="IPR050228">
    <property type="entry name" value="Carboxylesterase_BioH"/>
</dbReference>
<dbReference type="GO" id="GO:0016787">
    <property type="term" value="F:hydrolase activity"/>
    <property type="evidence" value="ECO:0007669"/>
    <property type="project" value="UniProtKB-KW"/>
</dbReference>
<evidence type="ECO:0000313" key="3">
    <source>
        <dbReference type="Proteomes" id="UP000605361"/>
    </source>
</evidence>
<proteinExistence type="predicted"/>
<evidence type="ECO:0000313" key="2">
    <source>
        <dbReference type="EMBL" id="MBF8189272.1"/>
    </source>
</evidence>
<keyword evidence="2" id="KW-0378">Hydrolase</keyword>
<reference evidence="2" key="1">
    <citation type="submission" date="2020-11" db="EMBL/GenBank/DDBJ databases">
        <title>Whole-genome analyses of Nonomuraea sp. K274.</title>
        <authorList>
            <person name="Veyisoglu A."/>
        </authorList>
    </citation>
    <scope>NUCLEOTIDE SEQUENCE</scope>
    <source>
        <strain evidence="2">K274</strain>
    </source>
</reference>
<name>A0A931AHJ7_9ACTN</name>
<dbReference type="Proteomes" id="UP000605361">
    <property type="component" value="Unassembled WGS sequence"/>
</dbReference>
<sequence>MNQVTSGDGTRIAYTRAGQGPAVILVDGALSHRAQSINAGLATALADRFTVYTYDRRGRGESGDTAPFAPEREIEDLAALIEEAGGSACVYGTSSGAAVALAAAESGQAIEKLALYEPPFIVDDTRPAIPADYVRRMDELVAADRRAEAVRYFMGTGVGLPGFVVAMMRFMPAWSKLKATAHTLPYDVAFVAPYERGKPYPDGSWAGVKAPALVMDGGKSPAWIRNATRALAGVLPDAGHRTLDGQSHIVKPEALAPVLKEFFS</sequence>
<dbReference type="InterPro" id="IPR029058">
    <property type="entry name" value="AB_hydrolase_fold"/>
</dbReference>
<comment type="caution">
    <text evidence="2">The sequence shown here is derived from an EMBL/GenBank/DDBJ whole genome shotgun (WGS) entry which is preliminary data.</text>
</comment>
<dbReference type="PANTHER" id="PTHR43194">
    <property type="entry name" value="HYDROLASE ALPHA/BETA FOLD FAMILY"/>
    <property type="match status" value="1"/>
</dbReference>
<protein>
    <submittedName>
        <fullName evidence="2">Alpha/beta hydrolase</fullName>
    </submittedName>
</protein>
<dbReference type="PANTHER" id="PTHR43194:SF2">
    <property type="entry name" value="PEROXISOMAL MEMBRANE PROTEIN LPX1"/>
    <property type="match status" value="1"/>
</dbReference>
<dbReference type="Pfam" id="PF12697">
    <property type="entry name" value="Abhydrolase_6"/>
    <property type="match status" value="1"/>
</dbReference>
<dbReference type="EMBL" id="JADOGI010000087">
    <property type="protein sequence ID" value="MBF8189272.1"/>
    <property type="molecule type" value="Genomic_DNA"/>
</dbReference>
<accession>A0A931AHJ7</accession>
<gene>
    <name evidence="2" type="ORF">ITP53_26775</name>
</gene>
<dbReference type="AlphaFoldDB" id="A0A931AHJ7"/>
<dbReference type="Gene3D" id="3.40.50.1820">
    <property type="entry name" value="alpha/beta hydrolase"/>
    <property type="match status" value="1"/>
</dbReference>
<feature type="domain" description="AB hydrolase-1" evidence="1">
    <location>
        <begin position="39"/>
        <end position="255"/>
    </location>
</feature>
<dbReference type="SUPFAM" id="SSF53474">
    <property type="entry name" value="alpha/beta-Hydrolases"/>
    <property type="match status" value="1"/>
</dbReference>
<dbReference type="InterPro" id="IPR000073">
    <property type="entry name" value="AB_hydrolase_1"/>
</dbReference>
<dbReference type="RefSeq" id="WP_195898211.1">
    <property type="nucleotide sequence ID" value="NZ_JADOGI010000087.1"/>
</dbReference>
<keyword evidence="3" id="KW-1185">Reference proteome</keyword>
<organism evidence="2 3">
    <name type="scientific">Nonomuraea cypriaca</name>
    <dbReference type="NCBI Taxonomy" id="1187855"/>
    <lineage>
        <taxon>Bacteria</taxon>
        <taxon>Bacillati</taxon>
        <taxon>Actinomycetota</taxon>
        <taxon>Actinomycetes</taxon>
        <taxon>Streptosporangiales</taxon>
        <taxon>Streptosporangiaceae</taxon>
        <taxon>Nonomuraea</taxon>
    </lineage>
</organism>